<feature type="region of interest" description="Disordered" evidence="1">
    <location>
        <begin position="1"/>
        <end position="62"/>
    </location>
</feature>
<dbReference type="HOGENOM" id="CLU_2906433_0_0_1"/>
<evidence type="ECO:0000256" key="1">
    <source>
        <dbReference type="SAM" id="MobiDB-lite"/>
    </source>
</evidence>
<dbReference type="Proteomes" id="UP000008744">
    <property type="component" value="Unassembled WGS sequence"/>
</dbReference>
<reference evidence="2 3" key="1">
    <citation type="journal article" date="2007" name="Nature">
        <title>Evolution of genes and genomes on the Drosophila phylogeny.</title>
        <authorList>
            <consortium name="Drosophila 12 Genomes Consortium"/>
            <person name="Clark A.G."/>
            <person name="Eisen M.B."/>
            <person name="Smith D.R."/>
            <person name="Bergman C.M."/>
            <person name="Oliver B."/>
            <person name="Markow T.A."/>
            <person name="Kaufman T.C."/>
            <person name="Kellis M."/>
            <person name="Gelbart W."/>
            <person name="Iyer V.N."/>
            <person name="Pollard D.A."/>
            <person name="Sackton T.B."/>
            <person name="Larracuente A.M."/>
            <person name="Singh N.D."/>
            <person name="Abad J.P."/>
            <person name="Abt D.N."/>
            <person name="Adryan B."/>
            <person name="Aguade M."/>
            <person name="Akashi H."/>
            <person name="Anderson W.W."/>
            <person name="Aquadro C.F."/>
            <person name="Ardell D.H."/>
            <person name="Arguello R."/>
            <person name="Artieri C.G."/>
            <person name="Barbash D.A."/>
            <person name="Barker D."/>
            <person name="Barsanti P."/>
            <person name="Batterham P."/>
            <person name="Batzoglou S."/>
            <person name="Begun D."/>
            <person name="Bhutkar A."/>
            <person name="Blanco E."/>
            <person name="Bosak S.A."/>
            <person name="Bradley R.K."/>
            <person name="Brand A.D."/>
            <person name="Brent M.R."/>
            <person name="Brooks A.N."/>
            <person name="Brown R.H."/>
            <person name="Butlin R.K."/>
            <person name="Caggese C."/>
            <person name="Calvi B.R."/>
            <person name="Bernardo de Carvalho A."/>
            <person name="Caspi A."/>
            <person name="Castrezana S."/>
            <person name="Celniker S.E."/>
            <person name="Chang J.L."/>
            <person name="Chapple C."/>
            <person name="Chatterji S."/>
            <person name="Chinwalla A."/>
            <person name="Civetta A."/>
            <person name="Clifton S.W."/>
            <person name="Comeron J.M."/>
            <person name="Costello J.C."/>
            <person name="Coyne J.A."/>
            <person name="Daub J."/>
            <person name="David R.G."/>
            <person name="Delcher A.L."/>
            <person name="Delehaunty K."/>
            <person name="Do C.B."/>
            <person name="Ebling H."/>
            <person name="Edwards K."/>
            <person name="Eickbush T."/>
            <person name="Evans J.D."/>
            <person name="Filipski A."/>
            <person name="Findeiss S."/>
            <person name="Freyhult E."/>
            <person name="Fulton L."/>
            <person name="Fulton R."/>
            <person name="Garcia A.C."/>
            <person name="Gardiner A."/>
            <person name="Garfield D.A."/>
            <person name="Garvin B.E."/>
            <person name="Gibson G."/>
            <person name="Gilbert D."/>
            <person name="Gnerre S."/>
            <person name="Godfrey J."/>
            <person name="Good R."/>
            <person name="Gotea V."/>
            <person name="Gravely B."/>
            <person name="Greenberg A.J."/>
            <person name="Griffiths-Jones S."/>
            <person name="Gross S."/>
            <person name="Guigo R."/>
            <person name="Gustafson E.A."/>
            <person name="Haerty W."/>
            <person name="Hahn M.W."/>
            <person name="Halligan D.L."/>
            <person name="Halpern A.L."/>
            <person name="Halter G.M."/>
            <person name="Han M.V."/>
            <person name="Heger A."/>
            <person name="Hillier L."/>
            <person name="Hinrichs A.S."/>
            <person name="Holmes I."/>
            <person name="Hoskins R.A."/>
            <person name="Hubisz M.J."/>
            <person name="Hultmark D."/>
            <person name="Huntley M.A."/>
            <person name="Jaffe D.B."/>
            <person name="Jagadeeshan S."/>
            <person name="Jeck W.R."/>
            <person name="Johnson J."/>
            <person name="Jones C.D."/>
            <person name="Jordan W.C."/>
            <person name="Karpen G.H."/>
            <person name="Kataoka E."/>
            <person name="Keightley P.D."/>
            <person name="Kheradpour P."/>
            <person name="Kirkness E.F."/>
            <person name="Koerich L.B."/>
            <person name="Kristiansen K."/>
            <person name="Kudrna D."/>
            <person name="Kulathinal R.J."/>
            <person name="Kumar S."/>
            <person name="Kwok R."/>
            <person name="Lander E."/>
            <person name="Langley C.H."/>
            <person name="Lapoint R."/>
            <person name="Lazzaro B.P."/>
            <person name="Lee S.J."/>
            <person name="Levesque L."/>
            <person name="Li R."/>
            <person name="Lin C.F."/>
            <person name="Lin M.F."/>
            <person name="Lindblad-Toh K."/>
            <person name="Llopart A."/>
            <person name="Long M."/>
            <person name="Low L."/>
            <person name="Lozovsky E."/>
            <person name="Lu J."/>
            <person name="Luo M."/>
            <person name="Machado C.A."/>
            <person name="Makalowski W."/>
            <person name="Marzo M."/>
            <person name="Matsuda M."/>
            <person name="Matzkin L."/>
            <person name="McAllister B."/>
            <person name="McBride C.S."/>
            <person name="McKernan B."/>
            <person name="McKernan K."/>
            <person name="Mendez-Lago M."/>
            <person name="Minx P."/>
            <person name="Mollenhauer M.U."/>
            <person name="Montooth K."/>
            <person name="Mount S.M."/>
            <person name="Mu X."/>
            <person name="Myers E."/>
            <person name="Negre B."/>
            <person name="Newfeld S."/>
            <person name="Nielsen R."/>
            <person name="Noor M.A."/>
            <person name="O'Grady P."/>
            <person name="Pachter L."/>
            <person name="Papaceit M."/>
            <person name="Parisi M.J."/>
            <person name="Parisi M."/>
            <person name="Parts L."/>
            <person name="Pedersen J.S."/>
            <person name="Pesole G."/>
            <person name="Phillippy A.M."/>
            <person name="Ponting C.P."/>
            <person name="Pop M."/>
            <person name="Porcelli D."/>
            <person name="Powell J.R."/>
            <person name="Prohaska S."/>
            <person name="Pruitt K."/>
            <person name="Puig M."/>
            <person name="Quesneville H."/>
            <person name="Ram K.R."/>
            <person name="Rand D."/>
            <person name="Rasmussen M.D."/>
            <person name="Reed L.K."/>
            <person name="Reenan R."/>
            <person name="Reily A."/>
            <person name="Remington K.A."/>
            <person name="Rieger T.T."/>
            <person name="Ritchie M.G."/>
            <person name="Robin C."/>
            <person name="Rogers Y.H."/>
            <person name="Rohde C."/>
            <person name="Rozas J."/>
            <person name="Rubenfield M.J."/>
            <person name="Ruiz A."/>
            <person name="Russo S."/>
            <person name="Salzberg S.L."/>
            <person name="Sanchez-Gracia A."/>
            <person name="Saranga D.J."/>
            <person name="Sato H."/>
            <person name="Schaeffer S.W."/>
            <person name="Schatz M.C."/>
            <person name="Schlenke T."/>
            <person name="Schwartz R."/>
            <person name="Segarra C."/>
            <person name="Singh R.S."/>
            <person name="Sirot L."/>
            <person name="Sirota M."/>
            <person name="Sisneros N.B."/>
            <person name="Smith C.D."/>
            <person name="Smith T.F."/>
            <person name="Spieth J."/>
            <person name="Stage D.E."/>
            <person name="Stark A."/>
            <person name="Stephan W."/>
            <person name="Strausberg R.L."/>
            <person name="Strempel S."/>
            <person name="Sturgill D."/>
            <person name="Sutton G."/>
            <person name="Sutton G.G."/>
            <person name="Tao W."/>
            <person name="Teichmann S."/>
            <person name="Tobari Y.N."/>
            <person name="Tomimura Y."/>
            <person name="Tsolas J.M."/>
            <person name="Valente V.L."/>
            <person name="Venter E."/>
            <person name="Venter J.C."/>
            <person name="Vicario S."/>
            <person name="Vieira F.G."/>
            <person name="Vilella A.J."/>
            <person name="Villasante A."/>
            <person name="Walenz B."/>
            <person name="Wang J."/>
            <person name="Wasserman M."/>
            <person name="Watts T."/>
            <person name="Wilson D."/>
            <person name="Wilson R.K."/>
            <person name="Wing R.A."/>
            <person name="Wolfner M.F."/>
            <person name="Wong A."/>
            <person name="Wong G.K."/>
            <person name="Wu C.I."/>
            <person name="Wu G."/>
            <person name="Yamamoto D."/>
            <person name="Yang H.P."/>
            <person name="Yang S.P."/>
            <person name="Yorke J.A."/>
            <person name="Yoshida K."/>
            <person name="Zdobnov E."/>
            <person name="Zhang P."/>
            <person name="Zhang Y."/>
            <person name="Zimin A.V."/>
            <person name="Baldwin J."/>
            <person name="Abdouelleil A."/>
            <person name="Abdulkadir J."/>
            <person name="Abebe A."/>
            <person name="Abera B."/>
            <person name="Abreu J."/>
            <person name="Acer S.C."/>
            <person name="Aftuck L."/>
            <person name="Alexander A."/>
            <person name="An P."/>
            <person name="Anderson E."/>
            <person name="Anderson S."/>
            <person name="Arachi H."/>
            <person name="Azer M."/>
            <person name="Bachantsang P."/>
            <person name="Barry A."/>
            <person name="Bayul T."/>
            <person name="Berlin A."/>
            <person name="Bessette D."/>
            <person name="Bloom T."/>
            <person name="Blye J."/>
            <person name="Boguslavskiy L."/>
            <person name="Bonnet C."/>
            <person name="Boukhgalter B."/>
            <person name="Bourzgui I."/>
            <person name="Brown A."/>
            <person name="Cahill P."/>
            <person name="Channer S."/>
            <person name="Cheshatsang Y."/>
            <person name="Chuda L."/>
            <person name="Citroen M."/>
            <person name="Collymore A."/>
            <person name="Cooke P."/>
            <person name="Costello M."/>
            <person name="D'Aco K."/>
            <person name="Daza R."/>
            <person name="De Haan G."/>
            <person name="DeGray S."/>
            <person name="DeMaso C."/>
            <person name="Dhargay N."/>
            <person name="Dooley K."/>
            <person name="Dooley E."/>
            <person name="Doricent M."/>
            <person name="Dorje P."/>
            <person name="Dorjee K."/>
            <person name="Dupes A."/>
            <person name="Elong R."/>
            <person name="Falk J."/>
            <person name="Farina A."/>
            <person name="Faro S."/>
            <person name="Ferguson D."/>
            <person name="Fisher S."/>
            <person name="Foley C.D."/>
            <person name="Franke A."/>
            <person name="Friedrich D."/>
            <person name="Gadbois L."/>
            <person name="Gearin G."/>
            <person name="Gearin C.R."/>
            <person name="Giannoukos G."/>
            <person name="Goode T."/>
            <person name="Graham J."/>
            <person name="Grandbois E."/>
            <person name="Grewal S."/>
            <person name="Gyaltsen K."/>
            <person name="Hafez N."/>
            <person name="Hagos B."/>
            <person name="Hall J."/>
            <person name="Henson C."/>
            <person name="Hollinger A."/>
            <person name="Honan T."/>
            <person name="Huard M.D."/>
            <person name="Hughes L."/>
            <person name="Hurhula B."/>
            <person name="Husby M.E."/>
            <person name="Kamat A."/>
            <person name="Kanga B."/>
            <person name="Kashin S."/>
            <person name="Khazanovich D."/>
            <person name="Kisner P."/>
            <person name="Lance K."/>
            <person name="Lara M."/>
            <person name="Lee W."/>
            <person name="Lennon N."/>
            <person name="Letendre F."/>
            <person name="LeVine R."/>
            <person name="Lipovsky A."/>
            <person name="Liu X."/>
            <person name="Liu J."/>
            <person name="Liu S."/>
            <person name="Lokyitsang T."/>
            <person name="Lokyitsang Y."/>
            <person name="Lubonja R."/>
            <person name="Lui A."/>
            <person name="MacDonald P."/>
            <person name="Magnisalis V."/>
            <person name="Maru K."/>
            <person name="Matthews C."/>
            <person name="McCusker W."/>
            <person name="McDonough S."/>
            <person name="Mehta T."/>
            <person name="Meldrim J."/>
            <person name="Meneus L."/>
            <person name="Mihai O."/>
            <person name="Mihalev A."/>
            <person name="Mihova T."/>
            <person name="Mittelman R."/>
            <person name="Mlenga V."/>
            <person name="Montmayeur A."/>
            <person name="Mulrain L."/>
            <person name="Navidi A."/>
            <person name="Naylor J."/>
            <person name="Negash T."/>
            <person name="Nguyen T."/>
            <person name="Nguyen N."/>
            <person name="Nicol R."/>
            <person name="Norbu C."/>
            <person name="Norbu N."/>
            <person name="Novod N."/>
            <person name="O'Neill B."/>
            <person name="Osman S."/>
            <person name="Markiewicz E."/>
            <person name="Oyono O.L."/>
            <person name="Patti C."/>
            <person name="Phunkhang P."/>
            <person name="Pierre F."/>
            <person name="Priest M."/>
            <person name="Raghuraman S."/>
            <person name="Rege F."/>
            <person name="Reyes R."/>
            <person name="Rise C."/>
            <person name="Rogov P."/>
            <person name="Ross K."/>
            <person name="Ryan E."/>
            <person name="Settipalli S."/>
            <person name="Shea T."/>
            <person name="Sherpa N."/>
            <person name="Shi L."/>
            <person name="Shih D."/>
            <person name="Sparrow T."/>
            <person name="Spaulding J."/>
            <person name="Stalker J."/>
            <person name="Stange-Thomann N."/>
            <person name="Stavropoulos S."/>
            <person name="Stone C."/>
            <person name="Strader C."/>
            <person name="Tesfaye S."/>
            <person name="Thomson T."/>
            <person name="Thoulutsang Y."/>
            <person name="Thoulutsang D."/>
            <person name="Topham K."/>
            <person name="Topping I."/>
            <person name="Tsamla T."/>
            <person name="Vassiliev H."/>
            <person name="Vo A."/>
            <person name="Wangchuk T."/>
            <person name="Wangdi T."/>
            <person name="Weiand M."/>
            <person name="Wilkinson J."/>
            <person name="Wilson A."/>
            <person name="Yadav S."/>
            <person name="Young G."/>
            <person name="Yu Q."/>
            <person name="Zembek L."/>
            <person name="Zhong D."/>
            <person name="Zimmer A."/>
            <person name="Zwirko Z."/>
            <person name="Jaffe D.B."/>
            <person name="Alvarez P."/>
            <person name="Brockman W."/>
            <person name="Butler J."/>
            <person name="Chin C."/>
            <person name="Gnerre S."/>
            <person name="Grabherr M."/>
            <person name="Kleber M."/>
            <person name="Mauceli E."/>
            <person name="MacCallum I."/>
        </authorList>
    </citation>
    <scope>NUCLEOTIDE SEQUENCE [LARGE SCALE GENOMIC DNA]</scope>
    <source>
        <strain evidence="3">MSH-3 / Tucson 14011-0111.49</strain>
    </source>
</reference>
<sequence length="62" mass="6536">MVPPPSPVVGPRMPASQQHHQQHHLPDGSTVHIQPISGGQPQTIQPPLCAGHPLHSSSTSNN</sequence>
<proteinExistence type="predicted"/>
<gene>
    <name evidence="2" type="primary">Dper\GL24539</name>
    <name evidence="2" type="ORF">Dper_GL24539</name>
</gene>
<evidence type="ECO:0000313" key="3">
    <source>
        <dbReference type="Proteomes" id="UP000008744"/>
    </source>
</evidence>
<keyword evidence="3" id="KW-1185">Reference proteome</keyword>
<dbReference type="EMBL" id="CH479179">
    <property type="protein sequence ID" value="EDW25164.1"/>
    <property type="molecule type" value="Genomic_DNA"/>
</dbReference>
<evidence type="ECO:0000313" key="2">
    <source>
        <dbReference type="EMBL" id="EDW25164.1"/>
    </source>
</evidence>
<dbReference type="AlphaFoldDB" id="B4G4J3"/>
<name>B4G4J3_DROPE</name>
<organism evidence="3">
    <name type="scientific">Drosophila persimilis</name>
    <name type="common">Fruit fly</name>
    <dbReference type="NCBI Taxonomy" id="7234"/>
    <lineage>
        <taxon>Eukaryota</taxon>
        <taxon>Metazoa</taxon>
        <taxon>Ecdysozoa</taxon>
        <taxon>Arthropoda</taxon>
        <taxon>Hexapoda</taxon>
        <taxon>Insecta</taxon>
        <taxon>Pterygota</taxon>
        <taxon>Neoptera</taxon>
        <taxon>Endopterygota</taxon>
        <taxon>Diptera</taxon>
        <taxon>Brachycera</taxon>
        <taxon>Muscomorpha</taxon>
        <taxon>Ephydroidea</taxon>
        <taxon>Drosophilidae</taxon>
        <taxon>Drosophila</taxon>
        <taxon>Sophophora</taxon>
    </lineage>
</organism>
<accession>B4G4J3</accession>
<protein>
    <submittedName>
        <fullName evidence="2">GL24539</fullName>
    </submittedName>
</protein>